<keyword evidence="5" id="KW-0479">Metal-binding</keyword>
<evidence type="ECO:0000256" key="4">
    <source>
        <dbReference type="ARBA" id="ARBA00022722"/>
    </source>
</evidence>
<protein>
    <submittedName>
        <fullName evidence="12">Uncharacterized protein LOC104713198</fullName>
    </submittedName>
</protein>
<dbReference type="PANTHER" id="PTHR22930">
    <property type="match status" value="1"/>
</dbReference>
<feature type="domain" description="DUF8040" evidence="10">
    <location>
        <begin position="41"/>
        <end position="135"/>
    </location>
</feature>
<dbReference type="InterPro" id="IPR045249">
    <property type="entry name" value="HARBI1-like"/>
</dbReference>
<evidence type="ECO:0000256" key="3">
    <source>
        <dbReference type="ARBA" id="ARBA00006958"/>
    </source>
</evidence>
<organism evidence="11 12">
    <name type="scientific">Camelina sativa</name>
    <name type="common">False flax</name>
    <name type="synonym">Myagrum sativum</name>
    <dbReference type="NCBI Taxonomy" id="90675"/>
    <lineage>
        <taxon>Eukaryota</taxon>
        <taxon>Viridiplantae</taxon>
        <taxon>Streptophyta</taxon>
        <taxon>Embryophyta</taxon>
        <taxon>Tracheophyta</taxon>
        <taxon>Spermatophyta</taxon>
        <taxon>Magnoliopsida</taxon>
        <taxon>eudicotyledons</taxon>
        <taxon>Gunneridae</taxon>
        <taxon>Pentapetalae</taxon>
        <taxon>rosids</taxon>
        <taxon>malvids</taxon>
        <taxon>Brassicales</taxon>
        <taxon>Brassicaceae</taxon>
        <taxon>Camelineae</taxon>
        <taxon>Camelina</taxon>
    </lineage>
</organism>
<evidence type="ECO:0000256" key="8">
    <source>
        <dbReference type="SAM" id="MobiDB-lite"/>
    </source>
</evidence>
<evidence type="ECO:0000259" key="10">
    <source>
        <dbReference type="Pfam" id="PF26138"/>
    </source>
</evidence>
<keyword evidence="7" id="KW-0539">Nucleus</keyword>
<reference evidence="11" key="1">
    <citation type="journal article" date="2014" name="Nat. Commun.">
        <title>The emerging biofuel crop Camelina sativa retains a highly undifferentiated hexaploid genome structure.</title>
        <authorList>
            <person name="Kagale S."/>
            <person name="Koh C."/>
            <person name="Nixon J."/>
            <person name="Bollina V."/>
            <person name="Clarke W.E."/>
            <person name="Tuteja R."/>
            <person name="Spillane C."/>
            <person name="Robinson S.J."/>
            <person name="Links M.G."/>
            <person name="Clarke C."/>
            <person name="Higgins E.E."/>
            <person name="Huebert T."/>
            <person name="Sharpe A.G."/>
            <person name="Parkin I.A."/>
        </authorList>
    </citation>
    <scope>NUCLEOTIDE SEQUENCE [LARGE SCALE GENOMIC DNA]</scope>
    <source>
        <strain evidence="11">cv. DH55</strain>
    </source>
</reference>
<feature type="region of interest" description="Disordered" evidence="8">
    <location>
        <begin position="358"/>
        <end position="393"/>
    </location>
</feature>
<accession>A0ABM1QE29</accession>
<reference evidence="12" key="2">
    <citation type="submission" date="2025-08" db="UniProtKB">
        <authorList>
            <consortium name="RefSeq"/>
        </authorList>
    </citation>
    <scope>IDENTIFICATION</scope>
</reference>
<evidence type="ECO:0000256" key="2">
    <source>
        <dbReference type="ARBA" id="ARBA00004123"/>
    </source>
</evidence>
<comment type="cofactor">
    <cofactor evidence="1">
        <name>a divalent metal cation</name>
        <dbReference type="ChEBI" id="CHEBI:60240"/>
    </cofactor>
</comment>
<feature type="compositionally biased region" description="Acidic residues" evidence="8">
    <location>
        <begin position="362"/>
        <end position="375"/>
    </location>
</feature>
<dbReference type="PANTHER" id="PTHR22930:SF281">
    <property type="entry name" value="NUCLEASE"/>
    <property type="match status" value="1"/>
</dbReference>
<dbReference type="Pfam" id="PF13359">
    <property type="entry name" value="DDE_Tnp_4"/>
    <property type="match status" value="1"/>
</dbReference>
<keyword evidence="6" id="KW-0378">Hydrolase</keyword>
<dbReference type="Proteomes" id="UP000694864">
    <property type="component" value="Chromosome 9"/>
</dbReference>
<dbReference type="InterPro" id="IPR027806">
    <property type="entry name" value="HARBI1_dom"/>
</dbReference>
<comment type="subcellular location">
    <subcellularLocation>
        <location evidence="2">Nucleus</location>
    </subcellularLocation>
</comment>
<dbReference type="Pfam" id="PF26138">
    <property type="entry name" value="DUF8040"/>
    <property type="match status" value="1"/>
</dbReference>
<evidence type="ECO:0000259" key="9">
    <source>
        <dbReference type="Pfam" id="PF13359"/>
    </source>
</evidence>
<keyword evidence="4" id="KW-0540">Nuclease</keyword>
<evidence type="ECO:0000256" key="5">
    <source>
        <dbReference type="ARBA" id="ARBA00022723"/>
    </source>
</evidence>
<sequence length="406" mass="47364">MNNDDMLRWMLEDDDDDVDDVELLERLNNERLIHRTDRGGGWRHVQQLMHGSDQQYYDILRMNQRTFEALCRMLTTRYGLEENRDRGCNVHTEEAVAIFLEMVGQDKTVRDIAVRYQRSLDTVKRKLDEVLSVILKFAADTIKPVEGEFTRVSSVLRNDDRYWPYFKDCIGALDGTHIPVRPPSTNAEAYRGRKLEPTMNILAICNFDMKFIYAYVGVPGRAHDTKVLTYCAKNEVSFPHPPNGKYYLVDSGYPTRTGYLGPHRSVRYHLDQFTRGGPPQNTRELFNRKHSGLRSVIERTFGVWKAKWRILDRKHPKYGLTKWIKIVTATMALHNFIRESHREDNDFMRWQQTEEYNIHGNEDDDDDDDDDDGDDDFHGGYTPYEPTGDRAMEGLRDIITGQIGRG</sequence>
<evidence type="ECO:0000313" key="12">
    <source>
        <dbReference type="RefSeq" id="XP_019085017.1"/>
    </source>
</evidence>
<feature type="non-terminal residue" evidence="12">
    <location>
        <position position="406"/>
    </location>
</feature>
<feature type="domain" description="DDE Tnp4" evidence="9">
    <location>
        <begin position="173"/>
        <end position="335"/>
    </location>
</feature>
<evidence type="ECO:0000256" key="7">
    <source>
        <dbReference type="ARBA" id="ARBA00023242"/>
    </source>
</evidence>
<keyword evidence="11" id="KW-1185">Reference proteome</keyword>
<name>A0ABM1QE29_CAMSA</name>
<dbReference type="RefSeq" id="XP_019085017.1">
    <property type="nucleotide sequence ID" value="XM_019229472.1"/>
</dbReference>
<evidence type="ECO:0000313" key="11">
    <source>
        <dbReference type="Proteomes" id="UP000694864"/>
    </source>
</evidence>
<dbReference type="InterPro" id="IPR058353">
    <property type="entry name" value="DUF8040"/>
</dbReference>
<dbReference type="GeneID" id="104713198"/>
<gene>
    <name evidence="12" type="primary">LOC104713198</name>
</gene>
<evidence type="ECO:0000256" key="1">
    <source>
        <dbReference type="ARBA" id="ARBA00001968"/>
    </source>
</evidence>
<evidence type="ECO:0000256" key="6">
    <source>
        <dbReference type="ARBA" id="ARBA00022801"/>
    </source>
</evidence>
<comment type="similarity">
    <text evidence="3">Belongs to the HARBI1 family.</text>
</comment>
<proteinExistence type="inferred from homology"/>